<feature type="compositionally biased region" description="Pro residues" evidence="1">
    <location>
        <begin position="243"/>
        <end position="253"/>
    </location>
</feature>
<name>Q4MYJ2_THEPA</name>
<gene>
    <name evidence="3" type="ordered locus">TP03_0849</name>
</gene>
<dbReference type="PDB" id="2XFX">
    <property type="method" value="X-ray"/>
    <property type="resolution" value="1.90 A"/>
    <property type="chains" value="C=214-224"/>
</dbReference>
<dbReference type="CDD" id="cd22249">
    <property type="entry name" value="UDM1_RNF168_RNF169-like"/>
    <property type="match status" value="1"/>
</dbReference>
<feature type="compositionally biased region" description="Basic and acidic residues" evidence="1">
    <location>
        <begin position="46"/>
        <end position="57"/>
    </location>
</feature>
<evidence type="ECO:0000256" key="1">
    <source>
        <dbReference type="SAM" id="MobiDB-lite"/>
    </source>
</evidence>
<evidence type="ECO:0000313" key="3">
    <source>
        <dbReference type="EMBL" id="EAN30690.1"/>
    </source>
</evidence>
<evidence type="ECO:0007829" key="5">
    <source>
        <dbReference type="PDB" id="2XFX"/>
    </source>
</evidence>
<dbReference type="EMBL" id="AAGK01000006">
    <property type="protein sequence ID" value="EAN30690.1"/>
    <property type="molecule type" value="Genomic_DNA"/>
</dbReference>
<dbReference type="RefSeq" id="XP_762973.1">
    <property type="nucleotide sequence ID" value="XM_757880.1"/>
</dbReference>
<keyword evidence="2" id="KW-1133">Transmembrane helix</keyword>
<reference evidence="3 4" key="1">
    <citation type="journal article" date="2005" name="Science">
        <title>Genome sequence of Theileria parva, a bovine pathogen that transforms lymphocytes.</title>
        <authorList>
            <person name="Gardner M.J."/>
            <person name="Bishop R."/>
            <person name="Shah T."/>
            <person name="de Villiers E.P."/>
            <person name="Carlton J.M."/>
            <person name="Hall N."/>
            <person name="Ren Q."/>
            <person name="Paulsen I.T."/>
            <person name="Pain A."/>
            <person name="Berriman M."/>
            <person name="Wilson R.J.M."/>
            <person name="Sato S."/>
            <person name="Ralph S.A."/>
            <person name="Mann D.J."/>
            <person name="Xiong Z."/>
            <person name="Shallom S.J."/>
            <person name="Weidman J."/>
            <person name="Jiang L."/>
            <person name="Lynn J."/>
            <person name="Weaver B."/>
            <person name="Shoaibi A."/>
            <person name="Domingo A.R."/>
            <person name="Wasawo D."/>
            <person name="Crabtree J."/>
            <person name="Wortman J.R."/>
            <person name="Haas B."/>
            <person name="Angiuoli S.V."/>
            <person name="Creasy T.H."/>
            <person name="Lu C."/>
            <person name="Suh B."/>
            <person name="Silva J.C."/>
            <person name="Utterback T.R."/>
            <person name="Feldblyum T.V."/>
            <person name="Pertea M."/>
            <person name="Allen J."/>
            <person name="Nierman W.C."/>
            <person name="Taracha E.L.N."/>
            <person name="Salzberg S.L."/>
            <person name="White O.R."/>
            <person name="Fitzhugh H.A."/>
            <person name="Morzaria S."/>
            <person name="Venter J.C."/>
            <person name="Fraser C.M."/>
            <person name="Nene V."/>
        </authorList>
    </citation>
    <scope>NUCLEOTIDE SEQUENCE [LARGE SCALE GENOMIC DNA]</scope>
    <source>
        <strain evidence="3 4">Muguga</strain>
    </source>
</reference>
<accession>Q4MYJ2</accession>
<dbReference type="eggNOG" id="ENOG502TMXJ">
    <property type="taxonomic scope" value="Eukaryota"/>
</dbReference>
<dbReference type="InParanoid" id="Q4MYJ2"/>
<dbReference type="PDBsum" id="2XFX"/>
<dbReference type="GeneID" id="3499784"/>
<feature type="region of interest" description="Disordered" evidence="1">
    <location>
        <begin position="36"/>
        <end position="57"/>
    </location>
</feature>
<organism evidence="3 4">
    <name type="scientific">Theileria parva</name>
    <name type="common">East coast fever infection agent</name>
    <dbReference type="NCBI Taxonomy" id="5875"/>
    <lineage>
        <taxon>Eukaryota</taxon>
        <taxon>Sar</taxon>
        <taxon>Alveolata</taxon>
        <taxon>Apicomplexa</taxon>
        <taxon>Aconoidasida</taxon>
        <taxon>Piroplasmida</taxon>
        <taxon>Theileriidae</taxon>
        <taxon>Theileria</taxon>
    </lineage>
</organism>
<keyword evidence="4" id="KW-1185">Reference proteome</keyword>
<dbReference type="KEGG" id="tpv:TP03_0849"/>
<reference evidence="5" key="2">
    <citation type="journal article" date="2010" name="PLoS Pathog.">
        <title>MHC class I bound to an immunodominant Theileria parva epitope demonstrates unconventional presentation to T cell receptors.</title>
        <authorList>
            <person name="Macdonald I.K."/>
            <person name="Harkiolaki M."/>
            <person name="Hunt L."/>
            <person name="Connelley T."/>
            <person name="Carroll A.V."/>
            <person name="MacHugh N.D."/>
            <person name="Graham S.P."/>
            <person name="Jones E.Y."/>
            <person name="Morrison W.I."/>
            <person name="Flower D.R."/>
            <person name="Ellis S.A."/>
        </authorList>
    </citation>
    <scope>X-RAY CRYSTALLOGRAPHY (1.90 ANGSTROMS) OF 214-224</scope>
</reference>
<keyword evidence="2" id="KW-0472">Membrane</keyword>
<dbReference type="AlphaFoldDB" id="Q4MYJ2"/>
<dbReference type="Proteomes" id="UP000001949">
    <property type="component" value="Unassembled WGS sequence"/>
</dbReference>
<dbReference type="OMA" id="DPGFCYF"/>
<dbReference type="VEuPathDB" id="PiroplasmaDB:TpMuguga_03g00849"/>
<keyword evidence="2" id="KW-0812">Transmembrane</keyword>
<proteinExistence type="evidence at protein level"/>
<dbReference type="SMR" id="Q4MYJ2"/>
<evidence type="ECO:0000313" key="4">
    <source>
        <dbReference type="Proteomes" id="UP000001949"/>
    </source>
</evidence>
<dbReference type="EvolutionaryTrace" id="Q4MYJ2"/>
<feature type="region of interest" description="Disordered" evidence="1">
    <location>
        <begin position="243"/>
        <end position="263"/>
    </location>
</feature>
<keyword evidence="5" id="KW-0002">3D-structure</keyword>
<evidence type="ECO:0000256" key="2">
    <source>
        <dbReference type="SAM" id="Phobius"/>
    </source>
</evidence>
<protein>
    <submittedName>
        <fullName evidence="3">Uncharacterized protein</fullName>
    </submittedName>
</protein>
<sequence>MRVKKVLLYTLPVVGILLAGSLIIFNFVRKRPEKEEELKPPSALEDELKKREEESRKRMEEMQKEILEKKLREGKKALEELEKREKEVVDEFAKHLKKPEERLPKIILTLDSGFPTVDPITYTSGVYMVAVSKTTFTSDSDLVDFTHTLLGIKFLVTGVQFGGKTYTIKPIEATMATSIAFAADPGFCYFLLIPGPDSKPIFFKNDGDKFLRCVGYPKVKEEMLEMATKFNRLPKGVEIPAPPGVKPEAPTPTPTTITPSVPPTIPTPITPSAPPTTPPTGLNFNLTVQNKFMIGSQEVKLNITHEYEGVYEAHKYFIERGSFTPTSFSIGDLPQTGLPVNQTVDTIVVYFHRVTMGEPVGIPLIVLIFYKNQSRKYLNKGNGNWEESKALLFREELDYLDSIFNDFVTVNLSRRSDYYRNGTGTSEIEQTLDMNVYVEPDTPCAGWTTYIHKLEEGGEGGIEKPFQIRQLWFSKQKFDIFPMGKVSIVNVYGKNDEPLSYAPSIFSVIREDGIQIFYVRAYSQYLLDSSVNPQNLPQKLNTL</sequence>
<feature type="transmembrane region" description="Helical" evidence="2">
    <location>
        <begin position="6"/>
        <end position="28"/>
    </location>
</feature>
<comment type="caution">
    <text evidence="3">The sequence shown here is derived from an EMBL/GenBank/DDBJ whole genome shotgun (WGS) entry which is preliminary data.</text>
</comment>